<dbReference type="SUPFAM" id="SSF52833">
    <property type="entry name" value="Thioredoxin-like"/>
    <property type="match status" value="1"/>
</dbReference>
<dbReference type="PANTHER" id="PTHR12452">
    <property type="entry name" value="42-9-9 PROTEIN-RELATED"/>
    <property type="match status" value="1"/>
</dbReference>
<evidence type="ECO:0000256" key="1">
    <source>
        <dbReference type="ARBA" id="ARBA00008987"/>
    </source>
</evidence>
<dbReference type="STRING" id="10228.B3SAM7"/>
<dbReference type="eggNOG" id="KOG3425">
    <property type="taxonomic scope" value="Eukaryota"/>
</dbReference>
<organism evidence="4 5">
    <name type="scientific">Trichoplax adhaerens</name>
    <name type="common">Trichoplax reptans</name>
    <dbReference type="NCBI Taxonomy" id="10228"/>
    <lineage>
        <taxon>Eukaryota</taxon>
        <taxon>Metazoa</taxon>
        <taxon>Placozoa</taxon>
        <taxon>Uniplacotomia</taxon>
        <taxon>Trichoplacea</taxon>
        <taxon>Trichoplacidae</taxon>
        <taxon>Trichoplax</taxon>
    </lineage>
</organism>
<evidence type="ECO:0000313" key="4">
    <source>
        <dbReference type="EMBL" id="EDV20130.1"/>
    </source>
</evidence>
<accession>B3SAM7</accession>
<dbReference type="OrthoDB" id="78947at2759"/>
<dbReference type="GO" id="GO:0005829">
    <property type="term" value="C:cytosol"/>
    <property type="evidence" value="ECO:0000318"/>
    <property type="project" value="GO_Central"/>
</dbReference>
<dbReference type="Proteomes" id="UP000009022">
    <property type="component" value="Unassembled WGS sequence"/>
</dbReference>
<dbReference type="RefSeq" id="XP_002117291.1">
    <property type="nucleotide sequence ID" value="XM_002117255.1"/>
</dbReference>
<dbReference type="Pfam" id="PF06110">
    <property type="entry name" value="TXD17-like_Trx"/>
    <property type="match status" value="1"/>
</dbReference>
<sequence>MARLAVVGLKELLQVIAENKSRYTTIFVKYYGDYDDHGLSWCPDCVKAEPIIDKIFSELKDNVLLVSCAVGDRPKWKDQENEFRKHEIIQLKSIPTLIEWGTVRYFT</sequence>
<dbReference type="OMA" id="EQCAKAD"/>
<dbReference type="GeneID" id="6758555"/>
<comment type="similarity">
    <text evidence="1">Belongs to the thioredoxin family.</text>
</comment>
<dbReference type="InParanoid" id="B3SAM7"/>
<dbReference type="GO" id="GO:0047134">
    <property type="term" value="F:protein-disulfide reductase [NAD(P)H] activity"/>
    <property type="evidence" value="ECO:0000318"/>
    <property type="project" value="GO_Central"/>
</dbReference>
<dbReference type="HOGENOM" id="CLU_120161_0_1_1"/>
<dbReference type="InterPro" id="IPR036249">
    <property type="entry name" value="Thioredoxin-like_sf"/>
</dbReference>
<dbReference type="Gene3D" id="3.40.30.10">
    <property type="entry name" value="Glutaredoxin"/>
    <property type="match status" value="1"/>
</dbReference>
<proteinExistence type="inferred from homology"/>
<dbReference type="CTD" id="6758555"/>
<dbReference type="PhylomeDB" id="B3SAM7"/>
<name>B3SAM7_TRIAD</name>
<dbReference type="EMBL" id="DS985262">
    <property type="protein sequence ID" value="EDV20130.1"/>
    <property type="molecule type" value="Genomic_DNA"/>
</dbReference>
<evidence type="ECO:0000259" key="3">
    <source>
        <dbReference type="Pfam" id="PF06110"/>
    </source>
</evidence>
<dbReference type="InterPro" id="IPR045108">
    <property type="entry name" value="TXNDC17-like"/>
</dbReference>
<evidence type="ECO:0000256" key="2">
    <source>
        <dbReference type="ARBA" id="ARBA00016949"/>
    </source>
</evidence>
<protein>
    <recommendedName>
        <fullName evidence="2">Thioredoxin domain-containing protein 17</fullName>
    </recommendedName>
</protein>
<dbReference type="PANTHER" id="PTHR12452:SF0">
    <property type="entry name" value="THIOREDOXIN DOMAIN-CONTAINING PROTEIN 17"/>
    <property type="match status" value="1"/>
</dbReference>
<gene>
    <name evidence="4" type="ORF">TRIADDRAFT_61314</name>
</gene>
<reference evidence="4 5" key="1">
    <citation type="journal article" date="2008" name="Nature">
        <title>The Trichoplax genome and the nature of placozoans.</title>
        <authorList>
            <person name="Srivastava M."/>
            <person name="Begovic E."/>
            <person name="Chapman J."/>
            <person name="Putnam N.H."/>
            <person name="Hellsten U."/>
            <person name="Kawashima T."/>
            <person name="Kuo A."/>
            <person name="Mitros T."/>
            <person name="Salamov A."/>
            <person name="Carpenter M.L."/>
            <person name="Signorovitch A.Y."/>
            <person name="Moreno M.A."/>
            <person name="Kamm K."/>
            <person name="Grimwood J."/>
            <person name="Schmutz J."/>
            <person name="Shapiro H."/>
            <person name="Grigoriev I.V."/>
            <person name="Buss L.W."/>
            <person name="Schierwater B."/>
            <person name="Dellaporta S.L."/>
            <person name="Rokhsar D.S."/>
        </authorList>
    </citation>
    <scope>NUCLEOTIDE SEQUENCE [LARGE SCALE GENOMIC DNA]</scope>
    <source>
        <strain evidence="4 5">Grell-BS-1999</strain>
    </source>
</reference>
<dbReference type="AlphaFoldDB" id="B3SAM7"/>
<dbReference type="InterPro" id="IPR010357">
    <property type="entry name" value="TXNDC17_dom"/>
</dbReference>
<keyword evidence="5" id="KW-1185">Reference proteome</keyword>
<evidence type="ECO:0000313" key="5">
    <source>
        <dbReference type="Proteomes" id="UP000009022"/>
    </source>
</evidence>
<feature type="domain" description="Thioredoxin" evidence="3">
    <location>
        <begin position="7"/>
        <end position="103"/>
    </location>
</feature>
<dbReference type="KEGG" id="tad:TRIADDRAFT_61314"/>